<sequence>MKVRIFALFLLISGIQAISSSNFNTSEGNGLVHSNGEAQQVLGKLLHGSIEESTSVKYEVEDSKEEVVDTTQKTQGGGSSGSSGRPGSGGSADVTRRPRPNSAPSKPHFCVSLFILSVNFASVIFFFHYV</sequence>
<dbReference type="Gramene" id="Vigun08g128700.1.v1.2">
    <property type="protein sequence ID" value="Vigun08g128700.1.v1.2"/>
    <property type="gene ID" value="Vigun08g128700.v1.2"/>
</dbReference>
<keyword evidence="5" id="KW-1185">Reference proteome</keyword>
<dbReference type="EMBL" id="CP039351">
    <property type="protein sequence ID" value="QCE00998.1"/>
    <property type="molecule type" value="Genomic_DNA"/>
</dbReference>
<feature type="region of interest" description="Disordered" evidence="1">
    <location>
        <begin position="56"/>
        <end position="105"/>
    </location>
</feature>
<keyword evidence="3" id="KW-0732">Signal</keyword>
<dbReference type="AlphaFoldDB" id="A0A4D6MJ27"/>
<dbReference type="Proteomes" id="UP000501690">
    <property type="component" value="Linkage Group LG7"/>
</dbReference>
<accession>A0A4D6MJ27</accession>
<keyword evidence="2" id="KW-0472">Membrane</keyword>
<evidence type="ECO:0000256" key="1">
    <source>
        <dbReference type="SAM" id="MobiDB-lite"/>
    </source>
</evidence>
<evidence type="ECO:0000313" key="4">
    <source>
        <dbReference type="EMBL" id="QCE00998.1"/>
    </source>
</evidence>
<dbReference type="OrthoDB" id="1410796at2759"/>
<evidence type="ECO:0000313" key="5">
    <source>
        <dbReference type="Proteomes" id="UP000501690"/>
    </source>
</evidence>
<keyword evidence="2" id="KW-0812">Transmembrane</keyword>
<feature type="chain" id="PRO_5020026686" evidence="3">
    <location>
        <begin position="18"/>
        <end position="130"/>
    </location>
</feature>
<feature type="compositionally biased region" description="Gly residues" evidence="1">
    <location>
        <begin position="75"/>
        <end position="90"/>
    </location>
</feature>
<name>A0A4D6MJ27_VIGUN</name>
<proteinExistence type="predicted"/>
<gene>
    <name evidence="4" type="ORF">DEO72_LG7g2289</name>
</gene>
<organism evidence="4 5">
    <name type="scientific">Vigna unguiculata</name>
    <name type="common">Cowpea</name>
    <dbReference type="NCBI Taxonomy" id="3917"/>
    <lineage>
        <taxon>Eukaryota</taxon>
        <taxon>Viridiplantae</taxon>
        <taxon>Streptophyta</taxon>
        <taxon>Embryophyta</taxon>
        <taxon>Tracheophyta</taxon>
        <taxon>Spermatophyta</taxon>
        <taxon>Magnoliopsida</taxon>
        <taxon>eudicotyledons</taxon>
        <taxon>Gunneridae</taxon>
        <taxon>Pentapetalae</taxon>
        <taxon>rosids</taxon>
        <taxon>fabids</taxon>
        <taxon>Fabales</taxon>
        <taxon>Fabaceae</taxon>
        <taxon>Papilionoideae</taxon>
        <taxon>50 kb inversion clade</taxon>
        <taxon>NPAAA clade</taxon>
        <taxon>indigoferoid/millettioid clade</taxon>
        <taxon>Phaseoleae</taxon>
        <taxon>Vigna</taxon>
    </lineage>
</organism>
<feature type="compositionally biased region" description="Basic and acidic residues" evidence="1">
    <location>
        <begin position="58"/>
        <end position="67"/>
    </location>
</feature>
<reference evidence="4 5" key="1">
    <citation type="submission" date="2019-04" db="EMBL/GenBank/DDBJ databases">
        <title>An improved genome assembly and genetic linkage map for asparagus bean, Vigna unguiculata ssp. sesquipedialis.</title>
        <authorList>
            <person name="Xia Q."/>
            <person name="Zhang R."/>
            <person name="Dong Y."/>
        </authorList>
    </citation>
    <scope>NUCLEOTIDE SEQUENCE [LARGE SCALE GENOMIC DNA]</scope>
    <source>
        <tissue evidence="4">Leaf</tissue>
    </source>
</reference>
<evidence type="ECO:0000256" key="3">
    <source>
        <dbReference type="SAM" id="SignalP"/>
    </source>
</evidence>
<keyword evidence="2" id="KW-1133">Transmembrane helix</keyword>
<protein>
    <submittedName>
        <fullName evidence="4">Uncharacterized protein</fullName>
    </submittedName>
</protein>
<feature type="signal peptide" evidence="3">
    <location>
        <begin position="1"/>
        <end position="17"/>
    </location>
</feature>
<feature type="transmembrane region" description="Helical" evidence="2">
    <location>
        <begin position="111"/>
        <end position="129"/>
    </location>
</feature>
<evidence type="ECO:0000256" key="2">
    <source>
        <dbReference type="SAM" id="Phobius"/>
    </source>
</evidence>